<dbReference type="EMBL" id="CAQK01000732">
    <property type="protein sequence ID" value="CCQ52910.1"/>
    <property type="molecule type" value="Genomic_DNA"/>
</dbReference>
<sequence length="38" mass="4571">MKGIDHSLFKKTFFNRLRTRFAIFVTRLLHFLAGIYDP</sequence>
<evidence type="ECO:0000313" key="1">
    <source>
        <dbReference type="EMBL" id="CCQ52910.1"/>
    </source>
</evidence>
<accession>T2IL50</accession>
<dbReference type="Proteomes" id="UP000018348">
    <property type="component" value="Unassembled WGS sequence"/>
</dbReference>
<name>T2IL50_CROWT</name>
<reference evidence="1 2" key="1">
    <citation type="submission" date="2013-01" db="EMBL/GenBank/DDBJ databases">
        <authorList>
            <person name="Bench S."/>
        </authorList>
    </citation>
    <scope>NUCLEOTIDE SEQUENCE [LARGE SCALE GENOMIC DNA]</scope>
    <source>
        <strain evidence="1 2">WH 8502</strain>
    </source>
</reference>
<protein>
    <submittedName>
        <fullName evidence="1">Uncharacterized protein</fullName>
    </submittedName>
</protein>
<comment type="caution">
    <text evidence="1">The sequence shown here is derived from an EMBL/GenBank/DDBJ whole genome shotgun (WGS) entry which is preliminary data.</text>
</comment>
<gene>
    <name evidence="1" type="ORF">CWATWH8502_1613</name>
</gene>
<reference evidence="1 2" key="2">
    <citation type="submission" date="2013-09" db="EMBL/GenBank/DDBJ databases">
        <title>Whole genome comparison of six Crocosphaera watsonii strains with differing phenotypes.</title>
        <authorList>
            <person name="Bench S.R."/>
            <person name="Heller P."/>
            <person name="Frank I."/>
            <person name="Arciniega M."/>
            <person name="Shilova I.N."/>
            <person name="Zehr J.P."/>
        </authorList>
    </citation>
    <scope>NUCLEOTIDE SEQUENCE [LARGE SCALE GENOMIC DNA]</scope>
    <source>
        <strain evidence="1 2">WH 8502</strain>
    </source>
</reference>
<proteinExistence type="predicted"/>
<dbReference type="AlphaFoldDB" id="T2IL50"/>
<organism evidence="1 2">
    <name type="scientific">Crocosphaera watsonii WH 8502</name>
    <dbReference type="NCBI Taxonomy" id="423474"/>
    <lineage>
        <taxon>Bacteria</taxon>
        <taxon>Bacillati</taxon>
        <taxon>Cyanobacteriota</taxon>
        <taxon>Cyanophyceae</taxon>
        <taxon>Oscillatoriophycideae</taxon>
        <taxon>Chroococcales</taxon>
        <taxon>Aphanothecaceae</taxon>
        <taxon>Crocosphaera</taxon>
    </lineage>
</organism>
<evidence type="ECO:0000313" key="2">
    <source>
        <dbReference type="Proteomes" id="UP000018348"/>
    </source>
</evidence>